<dbReference type="SUPFAM" id="SSF53474">
    <property type="entry name" value="alpha/beta-Hydrolases"/>
    <property type="match status" value="1"/>
</dbReference>
<sequence>MPWDHSVIMSTNGVVSDNNCQHQQPRTNAAGNQLAWLDDSSGWLNVATQTGPRGDEAFEHGTPTWGDGQRSWCFNSDGSRIAFVRNEDGFGRLCTLELSTGIIREHAKAVHGQLSWVGNTLVALRTGGKTATQVVAYDTTQIDDASWPRRTLLIGARFDWTDHPALVEPELLRVPSRDGVTLHARMYSATSSLERRSNSRLLCMIHGGPTDQWQVTFMPRVTYWIDRGYDVLVPDHRGSTGHGRDFTQAMHGGWGDVDVDDVIDILESLGRPRAATAIMGGSAGGLTALGVAVRRPDLVGCVRVVYPVCDIAALDATTHRFEAHYNRTLMGDIEETARKSKGRSPIHHADKLAHVPLLIFHGTSDPVVDIAQSRQLTQAITAAGGNVELIEFEGEGHGFRAVENNRREYEVTEAFLNSHMS</sequence>
<name>A0A6J7S623_9ZZZZ</name>
<dbReference type="PANTHER" id="PTHR43056:SF5">
    <property type="entry name" value="PEPTIDASE S9 PROLYL OLIGOPEPTIDASE CATALYTIC DOMAIN-CONTAINING PROTEIN"/>
    <property type="match status" value="1"/>
</dbReference>
<dbReference type="GO" id="GO:0006508">
    <property type="term" value="P:proteolysis"/>
    <property type="evidence" value="ECO:0007669"/>
    <property type="project" value="InterPro"/>
</dbReference>
<dbReference type="InterPro" id="IPR001375">
    <property type="entry name" value="Peptidase_S9_cat"/>
</dbReference>
<dbReference type="InterPro" id="IPR029058">
    <property type="entry name" value="AB_hydrolase_fold"/>
</dbReference>
<accession>A0A6J7S623</accession>
<gene>
    <name evidence="2" type="ORF">UFOPK4134_01659</name>
</gene>
<evidence type="ECO:0000313" key="2">
    <source>
        <dbReference type="EMBL" id="CAB5036744.1"/>
    </source>
</evidence>
<dbReference type="GO" id="GO:0008236">
    <property type="term" value="F:serine-type peptidase activity"/>
    <property type="evidence" value="ECO:0007669"/>
    <property type="project" value="InterPro"/>
</dbReference>
<feature type="domain" description="Peptidase S9 prolyl oligopeptidase catalytic" evidence="1">
    <location>
        <begin position="217"/>
        <end position="420"/>
    </location>
</feature>
<dbReference type="Pfam" id="PF00326">
    <property type="entry name" value="Peptidase_S9"/>
    <property type="match status" value="1"/>
</dbReference>
<dbReference type="InterPro" id="IPR050585">
    <property type="entry name" value="Xaa-Pro_dipeptidyl-ppase/CocE"/>
</dbReference>
<evidence type="ECO:0000259" key="1">
    <source>
        <dbReference type="Pfam" id="PF00326"/>
    </source>
</evidence>
<organism evidence="2">
    <name type="scientific">freshwater metagenome</name>
    <dbReference type="NCBI Taxonomy" id="449393"/>
    <lineage>
        <taxon>unclassified sequences</taxon>
        <taxon>metagenomes</taxon>
        <taxon>ecological metagenomes</taxon>
    </lineage>
</organism>
<dbReference type="EMBL" id="CAFBPS010000180">
    <property type="protein sequence ID" value="CAB5036744.1"/>
    <property type="molecule type" value="Genomic_DNA"/>
</dbReference>
<dbReference type="PANTHER" id="PTHR43056">
    <property type="entry name" value="PEPTIDASE S9 PROLYL OLIGOPEPTIDASE"/>
    <property type="match status" value="1"/>
</dbReference>
<dbReference type="Gene3D" id="3.40.50.1820">
    <property type="entry name" value="alpha/beta hydrolase"/>
    <property type="match status" value="1"/>
</dbReference>
<protein>
    <submittedName>
        <fullName evidence="2">Unannotated protein</fullName>
    </submittedName>
</protein>
<proteinExistence type="predicted"/>
<reference evidence="2" key="1">
    <citation type="submission" date="2020-05" db="EMBL/GenBank/DDBJ databases">
        <authorList>
            <person name="Chiriac C."/>
            <person name="Salcher M."/>
            <person name="Ghai R."/>
            <person name="Kavagutti S V."/>
        </authorList>
    </citation>
    <scope>NUCLEOTIDE SEQUENCE</scope>
</reference>
<dbReference type="AlphaFoldDB" id="A0A6J7S623"/>